<dbReference type="InterPro" id="IPR000713">
    <property type="entry name" value="Mur_ligase_N"/>
</dbReference>
<accession>A0A0F8VGV0</accession>
<feature type="domain" description="Mur ligase N-terminal catalytic" evidence="1">
    <location>
        <begin position="2"/>
        <end position="102"/>
    </location>
</feature>
<evidence type="ECO:0000313" key="2">
    <source>
        <dbReference type="EMBL" id="KKK43678.1"/>
    </source>
</evidence>
<dbReference type="GO" id="GO:0016881">
    <property type="term" value="F:acid-amino acid ligase activity"/>
    <property type="evidence" value="ECO:0007669"/>
    <property type="project" value="InterPro"/>
</dbReference>
<dbReference type="Gene3D" id="3.40.1190.10">
    <property type="entry name" value="Mur-like, catalytic domain"/>
    <property type="match status" value="1"/>
</dbReference>
<protein>
    <recommendedName>
        <fullName evidence="1">Mur ligase N-terminal catalytic domain-containing protein</fullName>
    </recommendedName>
</protein>
<dbReference type="SUPFAM" id="SSF53623">
    <property type="entry name" value="MurD-like peptide ligases, catalytic domain"/>
    <property type="match status" value="1"/>
</dbReference>
<dbReference type="PANTHER" id="PTHR43445:SF3">
    <property type="entry name" value="UDP-N-ACETYLMURAMATE--L-ALANINE LIGASE"/>
    <property type="match status" value="1"/>
</dbReference>
<dbReference type="PANTHER" id="PTHR43445">
    <property type="entry name" value="UDP-N-ACETYLMURAMATE--L-ALANINE LIGASE-RELATED"/>
    <property type="match status" value="1"/>
</dbReference>
<dbReference type="Pfam" id="PF01225">
    <property type="entry name" value="Mur_ligase"/>
    <property type="match status" value="1"/>
</dbReference>
<evidence type="ECO:0000259" key="1">
    <source>
        <dbReference type="Pfam" id="PF01225"/>
    </source>
</evidence>
<proteinExistence type="predicted"/>
<gene>
    <name evidence="2" type="ORF">LCGC14_3168030</name>
</gene>
<dbReference type="Gene3D" id="3.40.50.720">
    <property type="entry name" value="NAD(P)-binding Rossmann-like Domain"/>
    <property type="match status" value="1"/>
</dbReference>
<dbReference type="GO" id="GO:0005524">
    <property type="term" value="F:ATP binding"/>
    <property type="evidence" value="ECO:0007669"/>
    <property type="project" value="InterPro"/>
</dbReference>
<dbReference type="SUPFAM" id="SSF51984">
    <property type="entry name" value="MurCD N-terminal domain"/>
    <property type="match status" value="1"/>
</dbReference>
<organism evidence="2">
    <name type="scientific">marine sediment metagenome</name>
    <dbReference type="NCBI Taxonomy" id="412755"/>
    <lineage>
        <taxon>unclassified sequences</taxon>
        <taxon>metagenomes</taxon>
        <taxon>ecological metagenomes</taxon>
    </lineage>
</organism>
<dbReference type="AlphaFoldDB" id="A0A0F8VGV0"/>
<comment type="caution">
    <text evidence="2">The sequence shown here is derived from an EMBL/GenBank/DDBJ whole genome shotgun (WGS) entry which is preliminary data.</text>
</comment>
<sequence>MKIHFIGIGGIGVSALAKYYLEKGHTISGSDLVKTEITDWFEQRNVKLFIGEHKPENVVDDISMVIYSPAIPENNLELEKAKTIGLKIMTYPQALGELTKKYFTIAVTGTHGKSTTTSMIGLLLIKAGLDPTVIVGTKLK</sequence>
<reference evidence="2" key="1">
    <citation type="journal article" date="2015" name="Nature">
        <title>Complex archaea that bridge the gap between prokaryotes and eukaryotes.</title>
        <authorList>
            <person name="Spang A."/>
            <person name="Saw J.H."/>
            <person name="Jorgensen S.L."/>
            <person name="Zaremba-Niedzwiedzka K."/>
            <person name="Martijn J."/>
            <person name="Lind A.E."/>
            <person name="van Eijk R."/>
            <person name="Schleper C."/>
            <person name="Guy L."/>
            <person name="Ettema T.J."/>
        </authorList>
    </citation>
    <scope>NUCLEOTIDE SEQUENCE</scope>
</reference>
<name>A0A0F8VGV0_9ZZZZ</name>
<feature type="non-terminal residue" evidence="2">
    <location>
        <position position="140"/>
    </location>
</feature>
<dbReference type="InterPro" id="IPR036565">
    <property type="entry name" value="Mur-like_cat_sf"/>
</dbReference>
<dbReference type="InterPro" id="IPR050061">
    <property type="entry name" value="MurCDEF_pg_biosynth"/>
</dbReference>
<dbReference type="EMBL" id="LAZR01070232">
    <property type="protein sequence ID" value="KKK43678.1"/>
    <property type="molecule type" value="Genomic_DNA"/>
</dbReference>